<accession>A0A955I5E1</accession>
<dbReference type="EMBL" id="JAGQLI010000115">
    <property type="protein sequence ID" value="MCA9379230.1"/>
    <property type="molecule type" value="Genomic_DNA"/>
</dbReference>
<comment type="caution">
    <text evidence="2">The sequence shown here is derived from an EMBL/GenBank/DDBJ whole genome shotgun (WGS) entry which is preliminary data.</text>
</comment>
<feature type="transmembrane region" description="Helical" evidence="1">
    <location>
        <begin position="76"/>
        <end position="97"/>
    </location>
</feature>
<sequence length="226" mass="25753">MPQMPTSSAPTTRPATPSQWSDVISRQYLEKVLPEHRSSLLGGLQLRPKNVRFASQNKGEKVYILLRKHWLTNLGWITNAAFMSVVPIIIYFVVGLFNQDLIELVSPKLYLLVLVSYYALILTMIIRSFIEWYFNVYLVTNERVIDFDVKVATTTTGSSELALENIEEVKEKSVGILQAIFNYGDVYIYSAAHKSEILFDDIPRPSFVQDKISDLSKLVKETKNGI</sequence>
<keyword evidence="1" id="KW-0812">Transmembrane</keyword>
<dbReference type="AlphaFoldDB" id="A0A955I5E1"/>
<keyword evidence="1" id="KW-0472">Membrane</keyword>
<dbReference type="Proteomes" id="UP000760819">
    <property type="component" value="Unassembled WGS sequence"/>
</dbReference>
<gene>
    <name evidence="2" type="ORF">KC640_02270</name>
</gene>
<keyword evidence="1" id="KW-1133">Transmembrane helix</keyword>
<organism evidence="2 3">
    <name type="scientific">Candidatus Dojkabacteria bacterium</name>
    <dbReference type="NCBI Taxonomy" id="2099670"/>
    <lineage>
        <taxon>Bacteria</taxon>
        <taxon>Candidatus Dojkabacteria</taxon>
    </lineage>
</organism>
<reference evidence="2" key="1">
    <citation type="submission" date="2020-04" db="EMBL/GenBank/DDBJ databases">
        <authorList>
            <person name="Zhang T."/>
        </authorList>
    </citation>
    <scope>NUCLEOTIDE SEQUENCE</scope>
    <source>
        <strain evidence="2">HKST-UBA12</strain>
    </source>
</reference>
<name>A0A955I5E1_9BACT</name>
<proteinExistence type="predicted"/>
<reference evidence="2" key="2">
    <citation type="journal article" date="2021" name="Microbiome">
        <title>Successional dynamics and alternative stable states in a saline activated sludge microbial community over 9 years.</title>
        <authorList>
            <person name="Wang Y."/>
            <person name="Ye J."/>
            <person name="Ju F."/>
            <person name="Liu L."/>
            <person name="Boyd J.A."/>
            <person name="Deng Y."/>
            <person name="Parks D.H."/>
            <person name="Jiang X."/>
            <person name="Yin X."/>
            <person name="Woodcroft B.J."/>
            <person name="Tyson G.W."/>
            <person name="Hugenholtz P."/>
            <person name="Polz M.F."/>
            <person name="Zhang T."/>
        </authorList>
    </citation>
    <scope>NUCLEOTIDE SEQUENCE</scope>
    <source>
        <strain evidence="2">HKST-UBA12</strain>
    </source>
</reference>
<feature type="transmembrane region" description="Helical" evidence="1">
    <location>
        <begin position="109"/>
        <end position="130"/>
    </location>
</feature>
<protein>
    <submittedName>
        <fullName evidence="2">PH domain-containing protein</fullName>
    </submittedName>
</protein>
<evidence type="ECO:0000313" key="2">
    <source>
        <dbReference type="EMBL" id="MCA9379230.1"/>
    </source>
</evidence>
<evidence type="ECO:0000313" key="3">
    <source>
        <dbReference type="Proteomes" id="UP000760819"/>
    </source>
</evidence>
<evidence type="ECO:0000256" key="1">
    <source>
        <dbReference type="SAM" id="Phobius"/>
    </source>
</evidence>